<dbReference type="GO" id="GO:0010181">
    <property type="term" value="F:FMN binding"/>
    <property type="evidence" value="ECO:0007669"/>
    <property type="project" value="InterPro"/>
</dbReference>
<dbReference type="Pfam" id="PF01613">
    <property type="entry name" value="Flavin_Reduct"/>
    <property type="match status" value="1"/>
</dbReference>
<reference evidence="3 4" key="1">
    <citation type="submission" date="2016-11" db="EMBL/GenBank/DDBJ databases">
        <authorList>
            <person name="Jaros S."/>
            <person name="Januszkiewicz K."/>
            <person name="Wedrychowicz H."/>
        </authorList>
    </citation>
    <scope>NUCLEOTIDE SEQUENCE [LARGE SCALE GENOMIC DNA]</scope>
    <source>
        <strain evidence="3 4">DSM 45408</strain>
    </source>
</reference>
<dbReference type="STRING" id="1070870.SAMN05444351_2998"/>
<evidence type="ECO:0000259" key="2">
    <source>
        <dbReference type="SMART" id="SM00903"/>
    </source>
</evidence>
<gene>
    <name evidence="3" type="ORF">SAMN05444351_2998</name>
</gene>
<evidence type="ECO:0000313" key="3">
    <source>
        <dbReference type="EMBL" id="SHG70892.1"/>
    </source>
</evidence>
<dbReference type="SUPFAM" id="SSF50475">
    <property type="entry name" value="FMN-binding split barrel"/>
    <property type="match status" value="1"/>
</dbReference>
<feature type="domain" description="Flavin reductase like" evidence="2">
    <location>
        <begin position="12"/>
        <end position="153"/>
    </location>
</feature>
<keyword evidence="4" id="KW-1185">Reference proteome</keyword>
<proteinExistence type="predicted"/>
<dbReference type="InterPro" id="IPR002563">
    <property type="entry name" value="Flavin_Rdtase-like_dom"/>
</dbReference>
<dbReference type="SMART" id="SM00903">
    <property type="entry name" value="Flavin_Reduct"/>
    <property type="match status" value="1"/>
</dbReference>
<dbReference type="EMBL" id="FQVX01000003">
    <property type="protein sequence ID" value="SHG70892.1"/>
    <property type="molecule type" value="Genomic_DNA"/>
</dbReference>
<keyword evidence="1" id="KW-0560">Oxidoreductase</keyword>
<name>A0A1M5M0N3_9ACTN</name>
<dbReference type="AlphaFoldDB" id="A0A1M5M0N3"/>
<dbReference type="PANTHER" id="PTHR30466">
    <property type="entry name" value="FLAVIN REDUCTASE"/>
    <property type="match status" value="1"/>
</dbReference>
<protein>
    <submittedName>
        <fullName evidence="3">NADH-FMN oxidoreductase RutF, flavin reductase (DIM6/NTAB) family</fullName>
    </submittedName>
</protein>
<dbReference type="InterPro" id="IPR050268">
    <property type="entry name" value="NADH-dep_flavin_reductase"/>
</dbReference>
<dbReference type="RefSeq" id="WP_245794617.1">
    <property type="nucleotide sequence ID" value="NZ_FQVX01000003.1"/>
</dbReference>
<dbReference type="PANTHER" id="PTHR30466:SF1">
    <property type="entry name" value="FMN REDUCTASE (NADH) RUTF"/>
    <property type="match status" value="1"/>
</dbReference>
<organism evidence="3 4">
    <name type="scientific">Geodermatophilus nigrescens</name>
    <dbReference type="NCBI Taxonomy" id="1070870"/>
    <lineage>
        <taxon>Bacteria</taxon>
        <taxon>Bacillati</taxon>
        <taxon>Actinomycetota</taxon>
        <taxon>Actinomycetes</taxon>
        <taxon>Geodermatophilales</taxon>
        <taxon>Geodermatophilaceae</taxon>
        <taxon>Geodermatophilus</taxon>
    </lineage>
</organism>
<dbReference type="Gene3D" id="2.30.110.10">
    <property type="entry name" value="Electron Transport, Fmn-binding Protein, Chain A"/>
    <property type="match status" value="1"/>
</dbReference>
<dbReference type="Proteomes" id="UP000184471">
    <property type="component" value="Unassembled WGS sequence"/>
</dbReference>
<evidence type="ECO:0000256" key="1">
    <source>
        <dbReference type="ARBA" id="ARBA00023002"/>
    </source>
</evidence>
<accession>A0A1M5M0N3</accession>
<dbReference type="GO" id="GO:0006208">
    <property type="term" value="P:pyrimidine nucleobase catabolic process"/>
    <property type="evidence" value="ECO:0007669"/>
    <property type="project" value="TreeGrafter"/>
</dbReference>
<dbReference type="GO" id="GO:0042602">
    <property type="term" value="F:riboflavin reductase (NADPH) activity"/>
    <property type="evidence" value="ECO:0007669"/>
    <property type="project" value="TreeGrafter"/>
</dbReference>
<dbReference type="InterPro" id="IPR012349">
    <property type="entry name" value="Split_barrel_FMN-bd"/>
</dbReference>
<evidence type="ECO:0000313" key="4">
    <source>
        <dbReference type="Proteomes" id="UP000184471"/>
    </source>
</evidence>
<sequence>MSGLPDAFREVMAGVATPVAVVTTLSGGDPHGTTVSSFASLSLAPPMVMAALDRSSSLLGRLAVGAPFGVNVLGSSQADLAGLFARRAEDRFAGVAWSEDTGAPRLGGCPGWLACEVSDLVPGGDHVIVLATVLHASAGSGAPLTYHGRRFGTHTPVAA</sequence>